<name>A0A9E7HKF3_9LILI</name>
<reference evidence="2" key="1">
    <citation type="submission" date="2022-05" db="EMBL/GenBank/DDBJ databases">
        <title>The Musa troglodytarum L. genome provides insights into the mechanism of non-climacteric behaviour and enrichment of carotenoids.</title>
        <authorList>
            <person name="Wang J."/>
        </authorList>
    </citation>
    <scope>NUCLEOTIDE SEQUENCE</scope>
    <source>
        <tissue evidence="2">Leaf</tissue>
    </source>
</reference>
<dbReference type="AlphaFoldDB" id="A0A9E7HKF3"/>
<dbReference type="EMBL" id="CP097510">
    <property type="protein sequence ID" value="URE31743.1"/>
    <property type="molecule type" value="Genomic_DNA"/>
</dbReference>
<dbReference type="OrthoDB" id="10451873at2759"/>
<feature type="signal peptide" evidence="1">
    <location>
        <begin position="1"/>
        <end position="18"/>
    </location>
</feature>
<proteinExistence type="predicted"/>
<sequence length="81" mass="9109">MLMVPVALEALMILRGTALTMFPDTSSPVVTVRGYHQDLQRGTLIDRPFFKNTFHASSCRLSTSKFVLYMTEICSSHNVLD</sequence>
<gene>
    <name evidence="2" type="ORF">MUK42_16457</name>
</gene>
<organism evidence="2 3">
    <name type="scientific">Musa troglodytarum</name>
    <name type="common">fe'i banana</name>
    <dbReference type="NCBI Taxonomy" id="320322"/>
    <lineage>
        <taxon>Eukaryota</taxon>
        <taxon>Viridiplantae</taxon>
        <taxon>Streptophyta</taxon>
        <taxon>Embryophyta</taxon>
        <taxon>Tracheophyta</taxon>
        <taxon>Spermatophyta</taxon>
        <taxon>Magnoliopsida</taxon>
        <taxon>Liliopsida</taxon>
        <taxon>Zingiberales</taxon>
        <taxon>Musaceae</taxon>
        <taxon>Musa</taxon>
    </lineage>
</organism>
<evidence type="ECO:0000313" key="3">
    <source>
        <dbReference type="Proteomes" id="UP001055439"/>
    </source>
</evidence>
<feature type="chain" id="PRO_5040045745" description="Secreted protein" evidence="1">
    <location>
        <begin position="19"/>
        <end position="81"/>
    </location>
</feature>
<protein>
    <recommendedName>
        <fullName evidence="4">Secreted protein</fullName>
    </recommendedName>
</protein>
<evidence type="ECO:0000313" key="2">
    <source>
        <dbReference type="EMBL" id="URE31742.1"/>
    </source>
</evidence>
<evidence type="ECO:0000256" key="1">
    <source>
        <dbReference type="SAM" id="SignalP"/>
    </source>
</evidence>
<evidence type="ECO:0008006" key="4">
    <source>
        <dbReference type="Google" id="ProtNLM"/>
    </source>
</evidence>
<accession>A0A9E7HKF3</accession>
<keyword evidence="1" id="KW-0732">Signal</keyword>
<dbReference type="EMBL" id="CP097510">
    <property type="protein sequence ID" value="URE31742.1"/>
    <property type="molecule type" value="Genomic_DNA"/>
</dbReference>
<keyword evidence="3" id="KW-1185">Reference proteome</keyword>
<dbReference type="Proteomes" id="UP001055439">
    <property type="component" value="Chromosome 8"/>
</dbReference>